<dbReference type="Proteomes" id="UP000295604">
    <property type="component" value="Unassembled WGS sequence"/>
</dbReference>
<protein>
    <recommendedName>
        <fullName evidence="1">GED domain-containing protein</fullName>
    </recommendedName>
</protein>
<gene>
    <name evidence="2" type="ORF">C8034_v001135</name>
</gene>
<keyword evidence="3" id="KW-1185">Reference proteome</keyword>
<dbReference type="AlphaFoldDB" id="A0A4R8TE54"/>
<accession>A0A4R8TE54</accession>
<feature type="domain" description="GED" evidence="1">
    <location>
        <begin position="14"/>
        <end position="107"/>
    </location>
</feature>
<comment type="caution">
    <text evidence="2">The sequence shown here is derived from an EMBL/GenBank/DDBJ whole genome shotgun (WGS) entry which is preliminary data.</text>
</comment>
<dbReference type="PROSITE" id="PS51388">
    <property type="entry name" value="GED"/>
    <property type="match status" value="1"/>
</dbReference>
<evidence type="ECO:0000259" key="1">
    <source>
        <dbReference type="PROSITE" id="PS51388"/>
    </source>
</evidence>
<evidence type="ECO:0000313" key="2">
    <source>
        <dbReference type="EMBL" id="TEA16361.1"/>
    </source>
</evidence>
<dbReference type="EMBL" id="QAPF01000110">
    <property type="protein sequence ID" value="TEA16361.1"/>
    <property type="molecule type" value="Genomic_DNA"/>
</dbReference>
<sequence length="112" mass="13014">MFKHIHHSMEENMMNDVHDVIKVYYQLSLDSFIRHVTNDIVENFVTCLEGPLMGLSTDWVLALSEEEVRQLARDDDETVRKRAHYDDVIRRLEEASAIVARARSQTRGLGEV</sequence>
<evidence type="ECO:0000313" key="3">
    <source>
        <dbReference type="Proteomes" id="UP000295604"/>
    </source>
</evidence>
<name>A0A4R8TE54_9PEZI</name>
<reference evidence="2 3" key="1">
    <citation type="submission" date="2018-11" db="EMBL/GenBank/DDBJ databases">
        <title>Genome sequence and assembly of Colletotrichum sidae.</title>
        <authorList>
            <person name="Gan P."/>
            <person name="Shirasu K."/>
        </authorList>
    </citation>
    <scope>NUCLEOTIDE SEQUENCE [LARGE SCALE GENOMIC DNA]</scope>
    <source>
        <strain evidence="2 3">CBS 518.97</strain>
    </source>
</reference>
<organism evidence="2 3">
    <name type="scientific">Colletotrichum sidae</name>
    <dbReference type="NCBI Taxonomy" id="1347389"/>
    <lineage>
        <taxon>Eukaryota</taxon>
        <taxon>Fungi</taxon>
        <taxon>Dikarya</taxon>
        <taxon>Ascomycota</taxon>
        <taxon>Pezizomycotina</taxon>
        <taxon>Sordariomycetes</taxon>
        <taxon>Hypocreomycetidae</taxon>
        <taxon>Glomerellales</taxon>
        <taxon>Glomerellaceae</taxon>
        <taxon>Colletotrichum</taxon>
        <taxon>Colletotrichum orbiculare species complex</taxon>
    </lineage>
</organism>
<proteinExistence type="predicted"/>
<dbReference type="InterPro" id="IPR020850">
    <property type="entry name" value="GED_dom"/>
</dbReference>